<name>A0A2G1QI43_9HYPH</name>
<comment type="caution">
    <text evidence="7">The sequence shown here is derived from an EMBL/GenBank/DDBJ whole genome shotgun (WGS) entry which is preliminary data.</text>
</comment>
<feature type="transmembrane region" description="Helical" evidence="5">
    <location>
        <begin position="210"/>
        <end position="226"/>
    </location>
</feature>
<comment type="subcellular location">
    <subcellularLocation>
        <location evidence="1">Membrane</location>
        <topology evidence="1">Multi-pass membrane protein</topology>
    </subcellularLocation>
</comment>
<accession>A0A2G1QI43</accession>
<dbReference type="PANTHER" id="PTHR37422:SF17">
    <property type="entry name" value="O-ANTIGEN LIGASE"/>
    <property type="match status" value="1"/>
</dbReference>
<dbReference type="InterPro" id="IPR007016">
    <property type="entry name" value="O-antigen_ligase-rel_domated"/>
</dbReference>
<feature type="transmembrane region" description="Helical" evidence="5">
    <location>
        <begin position="94"/>
        <end position="113"/>
    </location>
</feature>
<dbReference type="Proteomes" id="UP000221168">
    <property type="component" value="Unassembled WGS sequence"/>
</dbReference>
<evidence type="ECO:0000256" key="5">
    <source>
        <dbReference type="SAM" id="Phobius"/>
    </source>
</evidence>
<feature type="transmembrane region" description="Helical" evidence="5">
    <location>
        <begin position="408"/>
        <end position="426"/>
    </location>
</feature>
<keyword evidence="2 5" id="KW-0812">Transmembrane</keyword>
<protein>
    <recommendedName>
        <fullName evidence="6">O-antigen ligase-related domain-containing protein</fullName>
    </recommendedName>
</protein>
<evidence type="ECO:0000313" key="7">
    <source>
        <dbReference type="EMBL" id="PHP65130.1"/>
    </source>
</evidence>
<feature type="domain" description="O-antigen ligase-related" evidence="6">
    <location>
        <begin position="215"/>
        <end position="364"/>
    </location>
</feature>
<sequence>MAQVQTFATGSLADRDFGPVARKVLYWIPSVILAYSILVSPLFTKLFSGGPAADLNEAAAQSNPWNQLFWITLLFAAIAASWKKLLNLKWLVSDPVIVLIFCYLAFAAISVTWSPVPGIAFRRFALQVIVVLALSIPVILTSDRAALLGRVNAVMAVTVALNFVVVLTTPPGPIGHEGIYEQKNTLGAAMAFCWLFLLYAAAIGRGGRRWLFLFLAVAALFCLVKSESKTSLGLAILLPVLTWGAIVVTRPLAMNTALLVLAALVLALVGWFYVSALTGFDFADLSMILFNDTTFTGRTVIWQFVVDVISRSPVIGQGYASFWGIGAGSIVEREAPGFVAGLLQAHNGYLDTLIETGAIGLSILLAIIVAALFSAARFVRERPALSWLSMTLVLTVVSHNMLESSWFRGYSLIWMLFVFAAVLPRAGQGERLTKR</sequence>
<feature type="transmembrane region" description="Helical" evidence="5">
    <location>
        <begin position="256"/>
        <end position="274"/>
    </location>
</feature>
<evidence type="ECO:0000256" key="2">
    <source>
        <dbReference type="ARBA" id="ARBA00022692"/>
    </source>
</evidence>
<dbReference type="AlphaFoldDB" id="A0A2G1QI43"/>
<evidence type="ECO:0000256" key="1">
    <source>
        <dbReference type="ARBA" id="ARBA00004141"/>
    </source>
</evidence>
<feature type="transmembrane region" description="Helical" evidence="5">
    <location>
        <begin position="64"/>
        <end position="82"/>
    </location>
</feature>
<feature type="transmembrane region" description="Helical" evidence="5">
    <location>
        <begin position="147"/>
        <end position="166"/>
    </location>
</feature>
<dbReference type="EMBL" id="PDVP01000018">
    <property type="protein sequence ID" value="PHP65130.1"/>
    <property type="molecule type" value="Genomic_DNA"/>
</dbReference>
<dbReference type="PANTHER" id="PTHR37422">
    <property type="entry name" value="TEICHURONIC ACID BIOSYNTHESIS PROTEIN TUAE"/>
    <property type="match status" value="1"/>
</dbReference>
<keyword evidence="8" id="KW-1185">Reference proteome</keyword>
<dbReference type="InterPro" id="IPR051533">
    <property type="entry name" value="WaaL-like"/>
</dbReference>
<reference evidence="7 8" key="1">
    <citation type="submission" date="2017-10" db="EMBL/GenBank/DDBJ databases">
        <title>Sedimentibacterium mangrovi gen. nov., sp. nov., a novel member of family Phyllobacteriacea isolated from mangrove sediment.</title>
        <authorList>
            <person name="Liao H."/>
            <person name="Tian Y."/>
        </authorList>
    </citation>
    <scope>NUCLEOTIDE SEQUENCE [LARGE SCALE GENOMIC DNA]</scope>
    <source>
        <strain evidence="7 8">X9-2-2</strain>
    </source>
</reference>
<dbReference type="RefSeq" id="WP_099308276.1">
    <property type="nucleotide sequence ID" value="NZ_PDVP01000018.1"/>
</dbReference>
<feature type="transmembrane region" description="Helical" evidence="5">
    <location>
        <begin position="186"/>
        <end position="203"/>
    </location>
</feature>
<dbReference type="GO" id="GO:0016020">
    <property type="term" value="C:membrane"/>
    <property type="evidence" value="ECO:0007669"/>
    <property type="project" value="UniProtKB-SubCell"/>
</dbReference>
<evidence type="ECO:0000256" key="3">
    <source>
        <dbReference type="ARBA" id="ARBA00022989"/>
    </source>
</evidence>
<keyword evidence="4 5" id="KW-0472">Membrane</keyword>
<keyword evidence="3 5" id="KW-1133">Transmembrane helix</keyword>
<feature type="transmembrane region" description="Helical" evidence="5">
    <location>
        <begin position="353"/>
        <end position="373"/>
    </location>
</feature>
<evidence type="ECO:0000259" key="6">
    <source>
        <dbReference type="Pfam" id="PF04932"/>
    </source>
</evidence>
<feature type="transmembrane region" description="Helical" evidence="5">
    <location>
        <begin position="232"/>
        <end position="249"/>
    </location>
</feature>
<feature type="transmembrane region" description="Helical" evidence="5">
    <location>
        <begin position="385"/>
        <end position="402"/>
    </location>
</feature>
<gene>
    <name evidence="7" type="ORF">CSC94_20645</name>
</gene>
<proteinExistence type="predicted"/>
<feature type="transmembrane region" description="Helical" evidence="5">
    <location>
        <begin position="24"/>
        <end position="44"/>
    </location>
</feature>
<evidence type="ECO:0000256" key="4">
    <source>
        <dbReference type="ARBA" id="ARBA00023136"/>
    </source>
</evidence>
<feature type="transmembrane region" description="Helical" evidence="5">
    <location>
        <begin position="119"/>
        <end position="140"/>
    </location>
</feature>
<dbReference type="Pfam" id="PF04932">
    <property type="entry name" value="Wzy_C"/>
    <property type="match status" value="1"/>
</dbReference>
<organism evidence="7 8">
    <name type="scientific">Zhengella mangrovi</name>
    <dbReference type="NCBI Taxonomy" id="1982044"/>
    <lineage>
        <taxon>Bacteria</taxon>
        <taxon>Pseudomonadati</taxon>
        <taxon>Pseudomonadota</taxon>
        <taxon>Alphaproteobacteria</taxon>
        <taxon>Hyphomicrobiales</taxon>
        <taxon>Notoacmeibacteraceae</taxon>
        <taxon>Zhengella</taxon>
    </lineage>
</organism>
<dbReference type="OrthoDB" id="4391260at2"/>
<evidence type="ECO:0000313" key="8">
    <source>
        <dbReference type="Proteomes" id="UP000221168"/>
    </source>
</evidence>